<dbReference type="Pfam" id="PF25973">
    <property type="entry name" value="BSH_CzcB"/>
    <property type="match status" value="1"/>
</dbReference>
<dbReference type="InterPro" id="IPR058647">
    <property type="entry name" value="BSH_CzcB-like"/>
</dbReference>
<dbReference type="Gene3D" id="2.40.50.100">
    <property type="match status" value="1"/>
</dbReference>
<evidence type="ECO:0000256" key="2">
    <source>
        <dbReference type="ARBA" id="ARBA00023054"/>
    </source>
</evidence>
<dbReference type="AlphaFoldDB" id="A0A7C2V2J2"/>
<dbReference type="Gene3D" id="2.40.30.170">
    <property type="match status" value="1"/>
</dbReference>
<feature type="domain" description="CzcB-like barrel-sandwich hybrid" evidence="5">
    <location>
        <begin position="58"/>
        <end position="235"/>
    </location>
</feature>
<dbReference type="GO" id="GO:0030313">
    <property type="term" value="C:cell envelope"/>
    <property type="evidence" value="ECO:0007669"/>
    <property type="project" value="UniProtKB-SubCell"/>
</dbReference>
<name>A0A7C2V2J2_9AQUI</name>
<dbReference type="Gene3D" id="2.40.420.20">
    <property type="match status" value="1"/>
</dbReference>
<evidence type="ECO:0000256" key="1">
    <source>
        <dbReference type="ARBA" id="ARBA00004196"/>
    </source>
</evidence>
<dbReference type="SUPFAM" id="SSF111369">
    <property type="entry name" value="HlyD-like secretion proteins"/>
    <property type="match status" value="1"/>
</dbReference>
<dbReference type="Gene3D" id="1.10.287.470">
    <property type="entry name" value="Helix hairpin bin"/>
    <property type="match status" value="1"/>
</dbReference>
<proteinExistence type="predicted"/>
<feature type="domain" description="CusB-like beta-barrel" evidence="4">
    <location>
        <begin position="242"/>
        <end position="294"/>
    </location>
</feature>
<comment type="caution">
    <text evidence="6">The sequence shown here is derived from an EMBL/GenBank/DDBJ whole genome shotgun (WGS) entry which is preliminary data.</text>
</comment>
<evidence type="ECO:0000313" key="6">
    <source>
        <dbReference type="EMBL" id="HEW45280.1"/>
    </source>
</evidence>
<sequence>MLMRKLLLLLLFVLLGAFVLIFAINKGGEKYAVVEEKEIKRLVYGSGYARSKDYVLLKAEVSGYIKEVLVEEGDYVKRGQVLALMDSGPLEESIKEVSERLRLARERSREDSPYLKSLEKALESAKVSMENSQKVFERRERLFLQGLIPREAYEQSKTQYEIAKREYERAKNAYEDAIRSINTEKRVLEADLKRLLKEKEKYVIRSPIEGYVLKKYVSKGDYINHISQDNKLFSIGSRDWEVWLEVDEEYAGLVKEGQRVALKLDAYPDRTFEGRVAKIIREVDRSRKLITVKVLAGLPKETPFGATVDGQIEVENKKMLLIPASAYRDGYVLVYDGIRKIKVPVEVGERFGEYIEVKSGLRPGQRVVLP</sequence>
<feature type="coiled-coil region" evidence="3">
    <location>
        <begin position="115"/>
        <end position="205"/>
    </location>
</feature>
<protein>
    <submittedName>
        <fullName evidence="6">HlyD family efflux transporter periplasmic adaptor subunit</fullName>
    </submittedName>
</protein>
<evidence type="ECO:0000259" key="5">
    <source>
        <dbReference type="Pfam" id="PF25973"/>
    </source>
</evidence>
<dbReference type="EMBL" id="DSFP01000021">
    <property type="protein sequence ID" value="HEW45280.1"/>
    <property type="molecule type" value="Genomic_DNA"/>
</dbReference>
<organism evidence="6">
    <name type="scientific">Hydrogenobacter sp</name>
    <dbReference type="NCBI Taxonomy" id="2152829"/>
    <lineage>
        <taxon>Bacteria</taxon>
        <taxon>Pseudomonadati</taxon>
        <taxon>Aquificota</taxon>
        <taxon>Aquificia</taxon>
        <taxon>Aquificales</taxon>
        <taxon>Aquificaceae</taxon>
        <taxon>Hydrogenobacter</taxon>
    </lineage>
</organism>
<accession>A0A7C2V2J2</accession>
<dbReference type="InterPro" id="IPR050465">
    <property type="entry name" value="UPF0194_transport"/>
</dbReference>
<evidence type="ECO:0000259" key="4">
    <source>
        <dbReference type="Pfam" id="PF25954"/>
    </source>
</evidence>
<dbReference type="InterPro" id="IPR058792">
    <property type="entry name" value="Beta-barrel_RND_2"/>
</dbReference>
<dbReference type="Pfam" id="PF25954">
    <property type="entry name" value="Beta-barrel_RND_2"/>
    <property type="match status" value="1"/>
</dbReference>
<reference evidence="6" key="1">
    <citation type="journal article" date="2020" name="mSystems">
        <title>Genome- and Community-Level Interaction Insights into Carbon Utilization and Element Cycling Functions of Hydrothermarchaeota in Hydrothermal Sediment.</title>
        <authorList>
            <person name="Zhou Z."/>
            <person name="Liu Y."/>
            <person name="Xu W."/>
            <person name="Pan J."/>
            <person name="Luo Z.H."/>
            <person name="Li M."/>
        </authorList>
    </citation>
    <scope>NUCLEOTIDE SEQUENCE [LARGE SCALE GENOMIC DNA]</scope>
    <source>
        <strain evidence="6">SpSt-132</strain>
    </source>
</reference>
<gene>
    <name evidence="6" type="ORF">ENO47_01210</name>
</gene>
<evidence type="ECO:0000256" key="3">
    <source>
        <dbReference type="SAM" id="Coils"/>
    </source>
</evidence>
<comment type="subcellular location">
    <subcellularLocation>
        <location evidence="1">Cell envelope</location>
    </subcellularLocation>
</comment>
<dbReference type="PANTHER" id="PTHR32347:SF14">
    <property type="entry name" value="EFFLUX SYSTEM COMPONENT YKNX-RELATED"/>
    <property type="match status" value="1"/>
</dbReference>
<dbReference type="PANTHER" id="PTHR32347">
    <property type="entry name" value="EFFLUX SYSTEM COMPONENT YKNX-RELATED"/>
    <property type="match status" value="1"/>
</dbReference>
<keyword evidence="2 3" id="KW-0175">Coiled coil</keyword>